<evidence type="ECO:0000313" key="11">
    <source>
        <dbReference type="EMBL" id="MBE6833203.1"/>
    </source>
</evidence>
<feature type="domain" description="ABC transmembrane type-2" evidence="10">
    <location>
        <begin position="267"/>
        <end position="485"/>
    </location>
</feature>
<dbReference type="GO" id="GO:0140359">
    <property type="term" value="F:ABC-type transporter activity"/>
    <property type="evidence" value="ECO:0007669"/>
    <property type="project" value="InterPro"/>
</dbReference>
<comment type="subcellular location">
    <subcellularLocation>
        <location evidence="1">Cell inner membrane</location>
        <topology evidence="1">Multi-pass membrane protein</topology>
    </subcellularLocation>
    <subcellularLocation>
        <location evidence="9">Cell membrane</location>
        <topology evidence="9">Multi-pass membrane protein</topology>
    </subcellularLocation>
</comment>
<evidence type="ECO:0000256" key="6">
    <source>
        <dbReference type="ARBA" id="ARBA00022692"/>
    </source>
</evidence>
<dbReference type="RefSeq" id="WP_326840246.1">
    <property type="nucleotide sequence ID" value="NZ_SVNY01000003.1"/>
</dbReference>
<dbReference type="GO" id="GO:0015920">
    <property type="term" value="P:lipopolysaccharide transport"/>
    <property type="evidence" value="ECO:0007669"/>
    <property type="project" value="TreeGrafter"/>
</dbReference>
<protein>
    <recommendedName>
        <fullName evidence="9">Transport permease protein</fullName>
    </recommendedName>
</protein>
<feature type="transmembrane region" description="Helical" evidence="9">
    <location>
        <begin position="205"/>
        <end position="223"/>
    </location>
</feature>
<evidence type="ECO:0000313" key="12">
    <source>
        <dbReference type="Proteomes" id="UP000754750"/>
    </source>
</evidence>
<evidence type="ECO:0000256" key="1">
    <source>
        <dbReference type="ARBA" id="ARBA00004429"/>
    </source>
</evidence>
<dbReference type="PANTHER" id="PTHR30413">
    <property type="entry name" value="INNER MEMBRANE TRANSPORT PERMEASE"/>
    <property type="match status" value="1"/>
</dbReference>
<evidence type="ECO:0000256" key="8">
    <source>
        <dbReference type="ARBA" id="ARBA00023136"/>
    </source>
</evidence>
<feature type="transmembrane region" description="Helical" evidence="9">
    <location>
        <begin position="375"/>
        <end position="400"/>
    </location>
</feature>
<keyword evidence="3 9" id="KW-0813">Transport</keyword>
<comment type="caution">
    <text evidence="11">The sequence shown here is derived from an EMBL/GenBank/DDBJ whole genome shotgun (WGS) entry which is preliminary data.</text>
</comment>
<feature type="transmembrane region" description="Helical" evidence="9">
    <location>
        <begin position="463"/>
        <end position="482"/>
    </location>
</feature>
<keyword evidence="4 9" id="KW-1003">Cell membrane</keyword>
<reference evidence="11" key="1">
    <citation type="submission" date="2019-04" db="EMBL/GenBank/DDBJ databases">
        <title>Evolution of Biomass-Degrading Anaerobic Consortia Revealed by Metagenomics.</title>
        <authorList>
            <person name="Peng X."/>
        </authorList>
    </citation>
    <scope>NUCLEOTIDE SEQUENCE</scope>
    <source>
        <strain evidence="11">SIG551</strain>
    </source>
</reference>
<evidence type="ECO:0000256" key="3">
    <source>
        <dbReference type="ARBA" id="ARBA00022448"/>
    </source>
</evidence>
<dbReference type="PROSITE" id="PS51012">
    <property type="entry name" value="ABC_TM2"/>
    <property type="match status" value="1"/>
</dbReference>
<feature type="transmembrane region" description="Helical" evidence="9">
    <location>
        <begin position="298"/>
        <end position="324"/>
    </location>
</feature>
<organism evidence="11 12">
    <name type="scientific">Faecalispora sporosphaeroides</name>
    <dbReference type="NCBI Taxonomy" id="1549"/>
    <lineage>
        <taxon>Bacteria</taxon>
        <taxon>Bacillati</taxon>
        <taxon>Bacillota</taxon>
        <taxon>Clostridia</taxon>
        <taxon>Eubacteriales</taxon>
        <taxon>Oscillospiraceae</taxon>
        <taxon>Faecalispora</taxon>
    </lineage>
</organism>
<keyword evidence="7 9" id="KW-1133">Transmembrane helix</keyword>
<evidence type="ECO:0000256" key="5">
    <source>
        <dbReference type="ARBA" id="ARBA00022519"/>
    </source>
</evidence>
<evidence type="ECO:0000256" key="2">
    <source>
        <dbReference type="ARBA" id="ARBA00007783"/>
    </source>
</evidence>
<accession>A0A928Q2R2</accession>
<feature type="transmembrane region" description="Helical" evidence="9">
    <location>
        <begin position="345"/>
        <end position="369"/>
    </location>
</feature>
<dbReference type="GO" id="GO:0005886">
    <property type="term" value="C:plasma membrane"/>
    <property type="evidence" value="ECO:0007669"/>
    <property type="project" value="UniProtKB-SubCell"/>
</dbReference>
<evidence type="ECO:0000256" key="9">
    <source>
        <dbReference type="RuleBase" id="RU361157"/>
    </source>
</evidence>
<dbReference type="Proteomes" id="UP000754750">
    <property type="component" value="Unassembled WGS sequence"/>
</dbReference>
<keyword evidence="5" id="KW-0997">Cell inner membrane</keyword>
<dbReference type="AlphaFoldDB" id="A0A928Q2R2"/>
<dbReference type="Pfam" id="PF01061">
    <property type="entry name" value="ABC2_membrane"/>
    <property type="match status" value="1"/>
</dbReference>
<dbReference type="InterPro" id="IPR013525">
    <property type="entry name" value="ABC2_TM"/>
</dbReference>
<feature type="transmembrane region" description="Helical" evidence="9">
    <location>
        <begin position="407"/>
        <end position="424"/>
    </location>
</feature>
<name>A0A928Q2R2_9FIRM</name>
<dbReference type="PANTHER" id="PTHR30413:SF8">
    <property type="entry name" value="TRANSPORT PERMEASE PROTEIN"/>
    <property type="match status" value="1"/>
</dbReference>
<evidence type="ECO:0000259" key="10">
    <source>
        <dbReference type="PROSITE" id="PS51012"/>
    </source>
</evidence>
<sequence length="493" mass="56218">MESNKNISASNNESSWKLNQQTLKIYGTILIIGYLLLSVLFYFLAGEQLHFRESRENINMQTANSGSVELTSGSLVEQTFINKIQRLTSVSVAWGTYNRKNEGTVYIDVYELNGNTQIMHQEISAGEITEGYISTFTFEKPVEGLAGVPLLLKITADSIQGSAVSPLMNTAAFKDGFSLALNGNPVPGMLCFSVKGVDYIWTGLHYWKFVVAGGFLLVFYLWVTLYNIKRGKKPLLLMALVAIRKYRFLIRQLVSRDFKSKYKRSVFGVLWSFLNPLLTMFVQYIVFSNLFRFDIPYYPVYLLCGIIMFNYFSEACGMTLGSIVGNASLITKVYMPKYIYPLTRVLSSFVNLLISMVPLFIVTFASGLYPTKAYLLLPFVLICLMIFCLGFGMFLAAAMVFFRDVQFLWGVISMIWMYLTPIFYPENILPTNVAILLKGNPIYYFIKFARMCIIDGISPEPRMYFYCFLFAVTSLLFGAFVFKKTQDRFVLYL</sequence>
<keyword evidence="8 9" id="KW-0472">Membrane</keyword>
<keyword evidence="6 9" id="KW-0812">Transmembrane</keyword>
<comment type="similarity">
    <text evidence="2 9">Belongs to the ABC-2 integral membrane protein family.</text>
</comment>
<gene>
    <name evidence="11" type="ORF">E7512_06420</name>
</gene>
<feature type="transmembrane region" description="Helical" evidence="9">
    <location>
        <begin position="266"/>
        <end position="286"/>
    </location>
</feature>
<dbReference type="InterPro" id="IPR047817">
    <property type="entry name" value="ABC2_TM_bact-type"/>
</dbReference>
<evidence type="ECO:0000256" key="7">
    <source>
        <dbReference type="ARBA" id="ARBA00022989"/>
    </source>
</evidence>
<dbReference type="EMBL" id="SVNY01000003">
    <property type="protein sequence ID" value="MBE6833203.1"/>
    <property type="molecule type" value="Genomic_DNA"/>
</dbReference>
<proteinExistence type="inferred from homology"/>
<feature type="transmembrane region" description="Helical" evidence="9">
    <location>
        <begin position="25"/>
        <end position="45"/>
    </location>
</feature>
<evidence type="ECO:0000256" key="4">
    <source>
        <dbReference type="ARBA" id="ARBA00022475"/>
    </source>
</evidence>